<evidence type="ECO:0000313" key="5">
    <source>
        <dbReference type="EMBL" id="AKH98316.1"/>
    </source>
</evidence>
<gene>
    <name evidence="6" type="ORF">HLASA_1831</name>
    <name evidence="5" type="ORF">HLASF_1845</name>
</gene>
<feature type="domain" description="SHSP" evidence="4">
    <location>
        <begin position="6"/>
        <end position="116"/>
    </location>
</feature>
<evidence type="ECO:0000313" key="8">
    <source>
        <dbReference type="Proteomes" id="UP000069906"/>
    </source>
</evidence>
<dbReference type="EMBL" id="CP008874">
    <property type="protein sequence ID" value="AKH98316.1"/>
    <property type="molecule type" value="Genomic_DNA"/>
</dbReference>
<evidence type="ECO:0000313" key="7">
    <source>
        <dbReference type="Proteomes" id="UP000060390"/>
    </source>
</evidence>
<dbReference type="GO" id="GO:0009408">
    <property type="term" value="P:response to heat"/>
    <property type="evidence" value="ECO:0007669"/>
    <property type="project" value="InterPro"/>
</dbReference>
<dbReference type="STRING" id="1604004.HLASA_1831"/>
<reference evidence="7" key="2">
    <citation type="submission" date="2015-05" db="EMBL/GenBank/DDBJ databases">
        <title>Complete genome sequence of Halanaeroarchaeum sulfurireducens type strain M27-SA2, a sulfate-reducer haloarchaeon from marine anoxic lake Medee.</title>
        <authorList>
            <person name="Messina E."/>
            <person name="Kublanov I.V."/>
            <person name="Toshchakov S."/>
            <person name="Arcadi E."/>
            <person name="La Spada G."/>
            <person name="La Cono V."/>
            <person name="Yakimov M.M."/>
        </authorList>
    </citation>
    <scope>NUCLEOTIDE SEQUENCE [LARGE SCALE GENOMIC DNA]</scope>
    <source>
        <strain evidence="7">M27-SA2</strain>
    </source>
</reference>
<proteinExistence type="inferred from homology"/>
<dbReference type="Gene3D" id="2.60.40.790">
    <property type="match status" value="1"/>
</dbReference>
<dbReference type="SUPFAM" id="SSF49764">
    <property type="entry name" value="HSP20-like chaperones"/>
    <property type="match status" value="1"/>
</dbReference>
<evidence type="ECO:0000313" key="6">
    <source>
        <dbReference type="EMBL" id="ALG82710.1"/>
    </source>
</evidence>
<dbReference type="PROSITE" id="PS01031">
    <property type="entry name" value="SHSP"/>
    <property type="match status" value="1"/>
</dbReference>
<organism evidence="5 8">
    <name type="scientific">Halanaeroarchaeum sulfurireducens</name>
    <dbReference type="NCBI Taxonomy" id="1604004"/>
    <lineage>
        <taxon>Archaea</taxon>
        <taxon>Methanobacteriati</taxon>
        <taxon>Methanobacteriota</taxon>
        <taxon>Stenosarchaea group</taxon>
        <taxon>Halobacteria</taxon>
        <taxon>Halobacteriales</taxon>
        <taxon>Halobacteriaceae</taxon>
        <taxon>Halanaeroarchaeum</taxon>
    </lineage>
</organism>
<dbReference type="Proteomes" id="UP000060390">
    <property type="component" value="Chromosome"/>
</dbReference>
<evidence type="ECO:0000259" key="4">
    <source>
        <dbReference type="PROSITE" id="PS01031"/>
    </source>
</evidence>
<dbReference type="KEGG" id="hsf:HLASA_1831"/>
<dbReference type="GeneID" id="26011165"/>
<dbReference type="RefSeq" id="WP_050048987.1">
    <property type="nucleotide sequence ID" value="NZ_CP008874.1"/>
</dbReference>
<dbReference type="PANTHER" id="PTHR46733:SF4">
    <property type="entry name" value="HEAT SHOCK PROTEIN 21, CHLOROPLASTIC"/>
    <property type="match status" value="1"/>
</dbReference>
<sequence length="116" mass="12573">MSGLSDALVSLPEAVFADVLESDEAYLLIFDFPGVTRDGIQVTATGARLSIEARRQKDVPEDFWFREEGRALFLDVDVPVPPDAVGNQATARLDSGVLEITIPKVSEAATQVPIEE</sequence>
<evidence type="ECO:0000256" key="1">
    <source>
        <dbReference type="ARBA" id="ARBA00023016"/>
    </source>
</evidence>
<reference evidence="5 8" key="1">
    <citation type="journal article" date="2015" name="ISME J.">
        <title>Elemental sulfur and acetate can support life of a novel strictly anaerobic haloarchaeon.</title>
        <authorList>
            <person name="Sorokin D.Y."/>
            <person name="Kublanov I.V."/>
            <person name="Gavrilov S.N."/>
            <person name="Rojo D."/>
            <person name="Roman P."/>
            <person name="Golyshin P.N."/>
            <person name="Slepak V.Z."/>
            <person name="Smedile F."/>
            <person name="Ferrer M."/>
            <person name="Messina E."/>
            <person name="La Cono V."/>
            <person name="Yakimov M.M."/>
        </authorList>
    </citation>
    <scope>NUCLEOTIDE SEQUENCE [LARGE SCALE GENOMIC DNA]</scope>
    <source>
        <strain evidence="5 8">HSR2</strain>
    </source>
</reference>
<keyword evidence="8" id="KW-1185">Reference proteome</keyword>
<dbReference type="Pfam" id="PF00011">
    <property type="entry name" value="HSP20"/>
    <property type="match status" value="1"/>
</dbReference>
<protein>
    <submittedName>
        <fullName evidence="5">Heat shock protein Hsp20</fullName>
    </submittedName>
</protein>
<keyword evidence="1 5" id="KW-0346">Stress response</keyword>
<dbReference type="Proteomes" id="UP000069906">
    <property type="component" value="Chromosome"/>
</dbReference>
<evidence type="ECO:0000256" key="3">
    <source>
        <dbReference type="RuleBase" id="RU003616"/>
    </source>
</evidence>
<dbReference type="AlphaFoldDB" id="A0A0F7PAY5"/>
<dbReference type="PANTHER" id="PTHR46733">
    <property type="entry name" value="26.5 KDA HEAT SHOCK PROTEIN, MITOCHONDRIAL"/>
    <property type="match status" value="1"/>
</dbReference>
<name>A0A0F7PAY5_9EURY</name>
<dbReference type="OrthoDB" id="261383at2157"/>
<dbReference type="EMBL" id="CP011564">
    <property type="protein sequence ID" value="ALG82710.1"/>
    <property type="molecule type" value="Genomic_DNA"/>
</dbReference>
<accession>A0A0F7PAY5</accession>
<reference evidence="6 7" key="3">
    <citation type="journal article" date="2016" name="Stand. Genomic Sci.">
        <title>Complete genome sequence of 'Halanaeroarchaeum sulfurireducens' M27-SA2, a sulfur-reducing and acetate-oxidizing haloarchaeon from the deep-sea hypersaline anoxic lake Medee.</title>
        <authorList>
            <person name="Messina E."/>
            <person name="Sorokin D.Y."/>
            <person name="Kublanov I.V."/>
            <person name="Toshchakov S."/>
            <person name="Lopatina A."/>
            <person name="Arcadi E."/>
            <person name="Smedile F."/>
            <person name="La Spada G."/>
            <person name="La Cono V."/>
            <person name="Yakimov M.M."/>
        </authorList>
    </citation>
    <scope>NUCLEOTIDE SEQUENCE [LARGE SCALE GENOMIC DNA]</scope>
    <source>
        <strain evidence="6 7">M27-SA2</strain>
    </source>
</reference>
<dbReference type="KEGG" id="hsu:HLASF_1845"/>
<dbReference type="InterPro" id="IPR044587">
    <property type="entry name" value="HSP21-like"/>
</dbReference>
<dbReference type="CDD" id="cd06464">
    <property type="entry name" value="ACD_sHsps-like"/>
    <property type="match status" value="1"/>
</dbReference>
<comment type="similarity">
    <text evidence="2 3">Belongs to the small heat shock protein (HSP20) family.</text>
</comment>
<dbReference type="HOGENOM" id="CLU_046737_9_1_2"/>
<evidence type="ECO:0000256" key="2">
    <source>
        <dbReference type="PROSITE-ProRule" id="PRU00285"/>
    </source>
</evidence>
<dbReference type="InterPro" id="IPR008978">
    <property type="entry name" value="HSP20-like_chaperone"/>
</dbReference>
<dbReference type="InterPro" id="IPR002068">
    <property type="entry name" value="A-crystallin/Hsp20_dom"/>
</dbReference>